<dbReference type="NCBIfam" id="NF006886">
    <property type="entry name" value="PRK09376.1"/>
    <property type="match status" value="1"/>
</dbReference>
<gene>
    <name evidence="11" type="ORF">UFOPK2254_00764</name>
    <name evidence="12" type="ORF">UFOPK2907_00122</name>
    <name evidence="13" type="ORF">UFOPK3197_00587</name>
    <name evidence="14" type="ORF">UFOPK3241_00745</name>
    <name evidence="15" type="ORF">UFOPK3707_00626</name>
    <name evidence="16" type="ORF">UFOPK3937_00088</name>
    <name evidence="17" type="ORF">UFOPK4401_00537</name>
</gene>
<dbReference type="PROSITE" id="PS51856">
    <property type="entry name" value="RHO_RNA_BD"/>
    <property type="match status" value="1"/>
</dbReference>
<dbReference type="SMART" id="SM00382">
    <property type="entry name" value="AAA"/>
    <property type="match status" value="1"/>
</dbReference>
<dbReference type="GO" id="GO:0004386">
    <property type="term" value="F:helicase activity"/>
    <property type="evidence" value="ECO:0007669"/>
    <property type="project" value="UniProtKB-KW"/>
</dbReference>
<evidence type="ECO:0000313" key="17">
    <source>
        <dbReference type="EMBL" id="CAB5074013.1"/>
    </source>
</evidence>
<evidence type="ECO:0000256" key="2">
    <source>
        <dbReference type="ARBA" id="ARBA00022741"/>
    </source>
</evidence>
<dbReference type="InterPro" id="IPR011113">
    <property type="entry name" value="Rho_RNA-bd"/>
</dbReference>
<evidence type="ECO:0000256" key="1">
    <source>
        <dbReference type="ARBA" id="ARBA00022472"/>
    </source>
</evidence>
<dbReference type="InterPro" id="IPR027417">
    <property type="entry name" value="P-loop_NTPase"/>
</dbReference>
<dbReference type="AlphaFoldDB" id="A0A6J7V7B5"/>
<reference evidence="17" key="1">
    <citation type="submission" date="2020-05" db="EMBL/GenBank/DDBJ databases">
        <authorList>
            <person name="Chiriac C."/>
            <person name="Salcher M."/>
            <person name="Ghai R."/>
            <person name="Kavagutti S V."/>
        </authorList>
    </citation>
    <scope>NUCLEOTIDE SEQUENCE</scope>
</reference>
<evidence type="ECO:0000256" key="3">
    <source>
        <dbReference type="ARBA" id="ARBA00022801"/>
    </source>
</evidence>
<keyword evidence="6" id="KW-0694">RNA-binding</keyword>
<keyword evidence="2" id="KW-0547">Nucleotide-binding</keyword>
<dbReference type="Pfam" id="PF07498">
    <property type="entry name" value="Rho_N"/>
    <property type="match status" value="1"/>
</dbReference>
<dbReference type="GO" id="GO:0006353">
    <property type="term" value="P:DNA-templated transcription termination"/>
    <property type="evidence" value="ECO:0007669"/>
    <property type="project" value="UniProtKB-KW"/>
</dbReference>
<dbReference type="EMBL" id="CAEZWO010000066">
    <property type="protein sequence ID" value="CAB4661254.1"/>
    <property type="molecule type" value="Genomic_DNA"/>
</dbReference>
<dbReference type="InterPro" id="IPR011129">
    <property type="entry name" value="CSD"/>
</dbReference>
<feature type="compositionally biased region" description="Basic and acidic residues" evidence="9">
    <location>
        <begin position="91"/>
        <end position="133"/>
    </location>
</feature>
<evidence type="ECO:0000256" key="6">
    <source>
        <dbReference type="ARBA" id="ARBA00022884"/>
    </source>
</evidence>
<evidence type="ECO:0000256" key="4">
    <source>
        <dbReference type="ARBA" id="ARBA00022806"/>
    </source>
</evidence>
<feature type="region of interest" description="Disordered" evidence="9">
    <location>
        <begin position="54"/>
        <end position="135"/>
    </location>
</feature>
<dbReference type="EMBL" id="CAFBOJ010000004">
    <property type="protein sequence ID" value="CAB4970801.1"/>
    <property type="molecule type" value="Genomic_DNA"/>
</dbReference>
<keyword evidence="5" id="KW-0067">ATP-binding</keyword>
<dbReference type="InterPro" id="IPR011112">
    <property type="entry name" value="Rho-like_N"/>
</dbReference>
<dbReference type="GO" id="GO:0008186">
    <property type="term" value="F:ATP-dependent activity, acting on RNA"/>
    <property type="evidence" value="ECO:0007669"/>
    <property type="project" value="InterPro"/>
</dbReference>
<dbReference type="Pfam" id="PF00006">
    <property type="entry name" value="ATP-synt_ab"/>
    <property type="match status" value="1"/>
</dbReference>
<dbReference type="Gene3D" id="3.40.50.300">
    <property type="entry name" value="P-loop containing nucleotide triphosphate hydrolases"/>
    <property type="match status" value="1"/>
</dbReference>
<feature type="compositionally biased region" description="Acidic residues" evidence="9">
    <location>
        <begin position="81"/>
        <end position="90"/>
    </location>
</feature>
<evidence type="ECO:0000259" key="10">
    <source>
        <dbReference type="PROSITE" id="PS51856"/>
    </source>
</evidence>
<dbReference type="CDD" id="cd01128">
    <property type="entry name" value="rho_factor_C"/>
    <property type="match status" value="1"/>
</dbReference>
<dbReference type="Gene3D" id="2.40.50.140">
    <property type="entry name" value="Nucleic acid-binding proteins"/>
    <property type="match status" value="1"/>
</dbReference>
<keyword evidence="7" id="KW-0805">Transcription regulation</keyword>
<dbReference type="SMART" id="SM00357">
    <property type="entry name" value="CSP"/>
    <property type="match status" value="1"/>
</dbReference>
<dbReference type="EMBL" id="CAFABI010000051">
    <property type="protein sequence ID" value="CAB4826963.1"/>
    <property type="molecule type" value="Genomic_DNA"/>
</dbReference>
<feature type="compositionally biased region" description="Basic and acidic residues" evidence="9">
    <location>
        <begin position="55"/>
        <end position="70"/>
    </location>
</feature>
<dbReference type="GO" id="GO:0003723">
    <property type="term" value="F:RNA binding"/>
    <property type="evidence" value="ECO:0007669"/>
    <property type="project" value="UniProtKB-KW"/>
</dbReference>
<evidence type="ECO:0000256" key="5">
    <source>
        <dbReference type="ARBA" id="ARBA00022840"/>
    </source>
</evidence>
<evidence type="ECO:0000256" key="7">
    <source>
        <dbReference type="ARBA" id="ARBA00023015"/>
    </source>
</evidence>
<dbReference type="SUPFAM" id="SSF52540">
    <property type="entry name" value="P-loop containing nucleoside triphosphate hydrolases"/>
    <property type="match status" value="1"/>
</dbReference>
<dbReference type="EMBL" id="CAFAZX010000035">
    <property type="protein sequence ID" value="CAB4842903.1"/>
    <property type="molecule type" value="Genomic_DNA"/>
</dbReference>
<evidence type="ECO:0000313" key="11">
    <source>
        <dbReference type="EMBL" id="CAB4661254.1"/>
    </source>
</evidence>
<dbReference type="EMBL" id="CAFBMY010000084">
    <property type="protein sequence ID" value="CAB4926391.1"/>
    <property type="molecule type" value="Genomic_DNA"/>
</dbReference>
<keyword evidence="8" id="KW-0804">Transcription</keyword>
<dbReference type="InterPro" id="IPR003593">
    <property type="entry name" value="AAA+_ATPase"/>
</dbReference>
<keyword evidence="3" id="KW-0378">Hydrolase</keyword>
<evidence type="ECO:0000313" key="15">
    <source>
        <dbReference type="EMBL" id="CAB4926391.1"/>
    </source>
</evidence>
<accession>A0A6J7V7B5</accession>
<dbReference type="EMBL" id="CAFBRB010000042">
    <property type="protein sequence ID" value="CAB5074013.1"/>
    <property type="molecule type" value="Genomic_DNA"/>
</dbReference>
<protein>
    <submittedName>
        <fullName evidence="17">Unannotated protein</fullName>
    </submittedName>
</protein>
<sequence length="516" mass="56770">MTEKEPVRSSSPELASMLLPQLQAVAGQLGVEGAGKMKKAALVQAISDLQAANREAAKLERETKRAERNNNRNKKKQEAEAVIEESDSDSQDSKSDRGSDQGDRGRGRDRGRDRGRTRERQGSNPGREEREPVLSEDDVLVPVGGLVDILESYAFIRTGGYLPGPNDVYISLQQVRRYGLRKGDVVTGTVRQAREGERREKFNALITLETVNGMDPEEARNRVEFSKLVPLYPQERLRLETEPNILTTRVIDLISPIGKGQRGLIVSPPKAGKTMVLQAIANAITTNNPECHLMVVLVDERPEEVTDMQRSVKGEVIASTFDRPADDHTTVAELAIERAKRLVELGHDVVVLLDSITRLGRAYNIAAPASGRILSGGVDSAALYPPKKFFGAARNIEDGGSLTILATALVDTGSRMDEVIFEEFKGTGNMELILDRRLADKRIFPAVNVVASGTRKEEILMGTEELNIVWKLRRVLHALEPQAALELLLEKMKGTKSNVEFLMQIQKTTAGPGNEG</sequence>
<dbReference type="PANTHER" id="PTHR46425">
    <property type="entry name" value="TRANSCRIPTION TERMINATION FACTOR RHO"/>
    <property type="match status" value="1"/>
</dbReference>
<feature type="domain" description="Rho RNA-BD" evidence="10">
    <location>
        <begin position="140"/>
        <end position="215"/>
    </location>
</feature>
<dbReference type="EMBL" id="CAEZZR010000006">
    <property type="protein sequence ID" value="CAB4764641.1"/>
    <property type="molecule type" value="Genomic_DNA"/>
</dbReference>
<evidence type="ECO:0000313" key="13">
    <source>
        <dbReference type="EMBL" id="CAB4826963.1"/>
    </source>
</evidence>
<dbReference type="GO" id="GO:0016787">
    <property type="term" value="F:hydrolase activity"/>
    <property type="evidence" value="ECO:0007669"/>
    <property type="project" value="UniProtKB-KW"/>
</dbReference>
<evidence type="ECO:0000313" key="14">
    <source>
        <dbReference type="EMBL" id="CAB4842903.1"/>
    </source>
</evidence>
<dbReference type="InterPro" id="IPR004665">
    <property type="entry name" value="Term_rho"/>
</dbReference>
<evidence type="ECO:0000313" key="12">
    <source>
        <dbReference type="EMBL" id="CAB4764641.1"/>
    </source>
</evidence>
<proteinExistence type="inferred from homology"/>
<dbReference type="Pfam" id="PF07497">
    <property type="entry name" value="Rho_RNA_bind"/>
    <property type="match status" value="1"/>
</dbReference>
<dbReference type="HAMAP" id="MF_01884">
    <property type="entry name" value="Rho"/>
    <property type="match status" value="1"/>
</dbReference>
<dbReference type="InterPro" id="IPR012340">
    <property type="entry name" value="NA-bd_OB-fold"/>
</dbReference>
<keyword evidence="4" id="KW-0347">Helicase</keyword>
<name>A0A6J7V7B5_9ZZZZ</name>
<evidence type="ECO:0000256" key="9">
    <source>
        <dbReference type="SAM" id="MobiDB-lite"/>
    </source>
</evidence>
<dbReference type="SUPFAM" id="SSF50249">
    <property type="entry name" value="Nucleic acid-binding proteins"/>
    <property type="match status" value="1"/>
</dbReference>
<dbReference type="InterPro" id="IPR041703">
    <property type="entry name" value="Rho_factor_ATP-bd"/>
</dbReference>
<dbReference type="SMART" id="SM00959">
    <property type="entry name" value="Rho_N"/>
    <property type="match status" value="1"/>
</dbReference>
<dbReference type="PANTHER" id="PTHR46425:SF1">
    <property type="entry name" value="TRANSCRIPTION TERMINATION FACTOR RHO"/>
    <property type="match status" value="1"/>
</dbReference>
<dbReference type="InterPro" id="IPR000194">
    <property type="entry name" value="ATPase_F1/V1/A1_a/bsu_nucl-bd"/>
</dbReference>
<keyword evidence="1" id="KW-0806">Transcription termination</keyword>
<dbReference type="NCBIfam" id="TIGR00767">
    <property type="entry name" value="rho"/>
    <property type="match status" value="1"/>
</dbReference>
<organism evidence="17">
    <name type="scientific">freshwater metagenome</name>
    <dbReference type="NCBI Taxonomy" id="449393"/>
    <lineage>
        <taxon>unclassified sequences</taxon>
        <taxon>metagenomes</taxon>
        <taxon>ecological metagenomes</taxon>
    </lineage>
</organism>
<evidence type="ECO:0000313" key="16">
    <source>
        <dbReference type="EMBL" id="CAB4970801.1"/>
    </source>
</evidence>
<dbReference type="GO" id="GO:0005524">
    <property type="term" value="F:ATP binding"/>
    <property type="evidence" value="ECO:0007669"/>
    <property type="project" value="UniProtKB-KW"/>
</dbReference>
<evidence type="ECO:0000256" key="8">
    <source>
        <dbReference type="ARBA" id="ARBA00023163"/>
    </source>
</evidence>